<evidence type="ECO:0000259" key="10">
    <source>
        <dbReference type="Pfam" id="PF02782"/>
    </source>
</evidence>
<dbReference type="InterPro" id="IPR000577">
    <property type="entry name" value="Carb_kinase_FGGY"/>
</dbReference>
<comment type="caution">
    <text evidence="11">The sequence shown here is derived from an EMBL/GenBank/DDBJ whole genome shotgun (WGS) entry which is preliminary data.</text>
</comment>
<comment type="similarity">
    <text evidence="1 8">Belongs to the FGGY kinase family.</text>
</comment>
<dbReference type="InterPro" id="IPR018484">
    <property type="entry name" value="FGGY_N"/>
</dbReference>
<keyword evidence="12" id="KW-1185">Reference proteome</keyword>
<protein>
    <recommendedName>
        <fullName evidence="8">Xylulose kinase</fullName>
        <shortName evidence="8">Xylulokinase</shortName>
        <ecNumber evidence="8">2.7.1.17</ecNumber>
    </recommendedName>
</protein>
<dbReference type="NCBIfam" id="TIGR01312">
    <property type="entry name" value="XylB"/>
    <property type="match status" value="1"/>
</dbReference>
<reference evidence="11" key="2">
    <citation type="journal article" date="2021" name="Sci. Rep.">
        <title>The distribution of antibiotic resistance genes in chicken gut microbiota commensals.</title>
        <authorList>
            <person name="Juricova H."/>
            <person name="Matiasovicova J."/>
            <person name="Kubasova T."/>
            <person name="Cejkova D."/>
            <person name="Rychlik I."/>
        </authorList>
    </citation>
    <scope>NUCLEOTIDE SEQUENCE</scope>
    <source>
        <strain evidence="11">An420c</strain>
    </source>
</reference>
<name>A0A938X0Y3_9CLOT</name>
<reference evidence="11" key="1">
    <citation type="submission" date="2020-08" db="EMBL/GenBank/DDBJ databases">
        <authorList>
            <person name="Cejkova D."/>
            <person name="Kubasova T."/>
            <person name="Jahodarova E."/>
            <person name="Rychlik I."/>
        </authorList>
    </citation>
    <scope>NUCLEOTIDE SEQUENCE</scope>
    <source>
        <strain evidence="11">An420c</strain>
    </source>
</reference>
<dbReference type="InterPro" id="IPR043129">
    <property type="entry name" value="ATPase_NBD"/>
</dbReference>
<dbReference type="GO" id="GO:0004856">
    <property type="term" value="F:D-xylulokinase activity"/>
    <property type="evidence" value="ECO:0007669"/>
    <property type="project" value="UniProtKB-EC"/>
</dbReference>
<dbReference type="EMBL" id="JACJLV010000010">
    <property type="protein sequence ID" value="MBM6826372.1"/>
    <property type="molecule type" value="Genomic_DNA"/>
</dbReference>
<dbReference type="SUPFAM" id="SSF53067">
    <property type="entry name" value="Actin-like ATPase domain"/>
    <property type="match status" value="2"/>
</dbReference>
<dbReference type="PANTHER" id="PTHR43095:SF5">
    <property type="entry name" value="XYLULOSE KINASE"/>
    <property type="match status" value="1"/>
</dbReference>
<dbReference type="RefSeq" id="WP_204908421.1">
    <property type="nucleotide sequence ID" value="NZ_JACJLV010000010.1"/>
</dbReference>
<dbReference type="Proteomes" id="UP000713880">
    <property type="component" value="Unassembled WGS sequence"/>
</dbReference>
<feature type="domain" description="Carbohydrate kinase FGGY N-terminal" evidence="9">
    <location>
        <begin position="4"/>
        <end position="246"/>
    </location>
</feature>
<keyword evidence="7 8" id="KW-0119">Carbohydrate metabolism</keyword>
<keyword evidence="5 8" id="KW-0418">Kinase</keyword>
<dbReference type="GO" id="GO:0042732">
    <property type="term" value="P:D-xylose metabolic process"/>
    <property type="evidence" value="ECO:0007669"/>
    <property type="project" value="UniProtKB-KW"/>
</dbReference>
<dbReference type="AlphaFoldDB" id="A0A938X0Y3"/>
<dbReference type="PIRSF" id="PIRSF000538">
    <property type="entry name" value="GlpK"/>
    <property type="match status" value="1"/>
</dbReference>
<feature type="domain" description="Carbohydrate kinase FGGY C-terminal" evidence="10">
    <location>
        <begin position="265"/>
        <end position="450"/>
    </location>
</feature>
<dbReference type="GO" id="GO:0005524">
    <property type="term" value="F:ATP binding"/>
    <property type="evidence" value="ECO:0007669"/>
    <property type="project" value="UniProtKB-KW"/>
</dbReference>
<evidence type="ECO:0000313" key="11">
    <source>
        <dbReference type="EMBL" id="MBM6826372.1"/>
    </source>
</evidence>
<evidence type="ECO:0000256" key="8">
    <source>
        <dbReference type="RuleBase" id="RU364073"/>
    </source>
</evidence>
<evidence type="ECO:0000256" key="7">
    <source>
        <dbReference type="ARBA" id="ARBA00023277"/>
    </source>
</evidence>
<evidence type="ECO:0000256" key="3">
    <source>
        <dbReference type="ARBA" id="ARBA00022679"/>
    </source>
</evidence>
<dbReference type="Pfam" id="PF00370">
    <property type="entry name" value="FGGY_N"/>
    <property type="match status" value="1"/>
</dbReference>
<proteinExistence type="inferred from homology"/>
<sequence length="503" mass="55770">MGKYLISHDLGTSSNKASLFSTEGKLIDSYTVPYDVHFFHKNYAQQDPEDWWGAVCKATREIVKQIDPEEVLAISFSSQMQACIAVDEKGTVLYPAMIWADHRAEAQAEELTRKIGFDRMYEINGHRVSPSYSIEKLMWLREEKPEIYAKTYKMLLAKDYIICRLTGEFVTDYSEASGTDAFDLRHLKWSEEILAAAGIDREKMPELHASTDVIGSLTKEAAESLGLTCETKVVCGGGDGPCSALGAGSIKDGQMFLSFGTSAWIAGTSGEVNLDREKTLIGFGHVVPGKYMPCGTMQAAGSSYSYIKEALCAEEVRQAEETGESVYELLNRLVLQSPPGAKGLIFLPYLLGERSPRWNPDTSGSFLGIRMEHKKCDYVRAVLEGIAMNLSVILEAQREHMEGKELVLTGGGAKGDVLAQILSDVLGVPLHRLDHVETATSIAAAVIAGVGVGVFKDFSVVDQFVKTDKTFYPREEYREIYDRQKKLFELGYQCLLPYYREDA</sequence>
<dbReference type="InterPro" id="IPR050406">
    <property type="entry name" value="FGGY_Carb_Kinase"/>
</dbReference>
<dbReference type="InterPro" id="IPR018485">
    <property type="entry name" value="FGGY_C"/>
</dbReference>
<keyword evidence="3 8" id="KW-0808">Transferase</keyword>
<evidence type="ECO:0000256" key="2">
    <source>
        <dbReference type="ARBA" id="ARBA00022629"/>
    </source>
</evidence>
<dbReference type="GO" id="GO:0005997">
    <property type="term" value="P:xylulose metabolic process"/>
    <property type="evidence" value="ECO:0007669"/>
    <property type="project" value="InterPro"/>
</dbReference>
<evidence type="ECO:0000256" key="1">
    <source>
        <dbReference type="ARBA" id="ARBA00009156"/>
    </source>
</evidence>
<gene>
    <name evidence="8 11" type="primary">xylB</name>
    <name evidence="11" type="ORF">H6A13_04505</name>
</gene>
<accession>A0A938X0Y3</accession>
<evidence type="ECO:0000256" key="6">
    <source>
        <dbReference type="ARBA" id="ARBA00022840"/>
    </source>
</evidence>
<dbReference type="CDD" id="cd07805">
    <property type="entry name" value="ASKHA_NBD_FGGY_CvXK-like"/>
    <property type="match status" value="1"/>
</dbReference>
<keyword evidence="4 8" id="KW-0547">Nucleotide-binding</keyword>
<organism evidence="11 12">
    <name type="scientific">Mordavella massiliensis</name>
    <dbReference type="NCBI Taxonomy" id="1871024"/>
    <lineage>
        <taxon>Bacteria</taxon>
        <taxon>Bacillati</taxon>
        <taxon>Bacillota</taxon>
        <taxon>Clostridia</taxon>
        <taxon>Eubacteriales</taxon>
        <taxon>Clostridiaceae</taxon>
        <taxon>Mordavella</taxon>
    </lineage>
</organism>
<dbReference type="PANTHER" id="PTHR43095">
    <property type="entry name" value="SUGAR KINASE"/>
    <property type="match status" value="1"/>
</dbReference>
<evidence type="ECO:0000313" key="12">
    <source>
        <dbReference type="Proteomes" id="UP000713880"/>
    </source>
</evidence>
<evidence type="ECO:0000256" key="5">
    <source>
        <dbReference type="ARBA" id="ARBA00022777"/>
    </source>
</evidence>
<dbReference type="Pfam" id="PF02782">
    <property type="entry name" value="FGGY_C"/>
    <property type="match status" value="1"/>
</dbReference>
<dbReference type="EC" id="2.7.1.17" evidence="8"/>
<dbReference type="InterPro" id="IPR006000">
    <property type="entry name" value="Xylulokinase"/>
</dbReference>
<evidence type="ECO:0000256" key="4">
    <source>
        <dbReference type="ARBA" id="ARBA00022741"/>
    </source>
</evidence>
<keyword evidence="2 8" id="KW-0859">Xylose metabolism</keyword>
<comment type="catalytic activity">
    <reaction evidence="8">
        <text>D-xylulose + ATP = D-xylulose 5-phosphate + ADP + H(+)</text>
        <dbReference type="Rhea" id="RHEA:10964"/>
        <dbReference type="ChEBI" id="CHEBI:15378"/>
        <dbReference type="ChEBI" id="CHEBI:17140"/>
        <dbReference type="ChEBI" id="CHEBI:30616"/>
        <dbReference type="ChEBI" id="CHEBI:57737"/>
        <dbReference type="ChEBI" id="CHEBI:456216"/>
        <dbReference type="EC" id="2.7.1.17"/>
    </reaction>
</comment>
<dbReference type="InterPro" id="IPR018483">
    <property type="entry name" value="Carb_kinase_FGGY_CS"/>
</dbReference>
<dbReference type="Gene3D" id="3.30.420.40">
    <property type="match status" value="2"/>
</dbReference>
<keyword evidence="6 8" id="KW-0067">ATP-binding</keyword>
<evidence type="ECO:0000259" key="9">
    <source>
        <dbReference type="Pfam" id="PF00370"/>
    </source>
</evidence>
<dbReference type="PROSITE" id="PS00933">
    <property type="entry name" value="FGGY_KINASES_1"/>
    <property type="match status" value="1"/>
</dbReference>